<dbReference type="EMBL" id="JBJDPD010000008">
    <property type="protein sequence ID" value="MFK4000959.1"/>
    <property type="molecule type" value="Genomic_DNA"/>
</dbReference>
<feature type="domain" description="PepSY" evidence="2">
    <location>
        <begin position="47"/>
        <end position="107"/>
    </location>
</feature>
<dbReference type="Gene3D" id="3.10.450.40">
    <property type="match status" value="2"/>
</dbReference>
<dbReference type="InterPro" id="IPR025711">
    <property type="entry name" value="PepSY"/>
</dbReference>
<reference evidence="3 4" key="1">
    <citation type="submission" date="2024-11" db="EMBL/GenBank/DDBJ databases">
        <title>The Natural Products Discovery Center: Release of the First 8490 Sequenced Strains for Exploring Actinobacteria Biosynthetic Diversity.</title>
        <authorList>
            <person name="Kalkreuter E."/>
            <person name="Kautsar S.A."/>
            <person name="Yang D."/>
            <person name="Bader C.D."/>
            <person name="Teijaro C.N."/>
            <person name="Fluegel L."/>
            <person name="Davis C.M."/>
            <person name="Simpson J.R."/>
            <person name="Lauterbach L."/>
            <person name="Steele A.D."/>
            <person name="Gui C."/>
            <person name="Meng S."/>
            <person name="Li G."/>
            <person name="Viehrig K."/>
            <person name="Ye F."/>
            <person name="Su P."/>
            <person name="Kiefer A.F."/>
            <person name="Nichols A."/>
            <person name="Cepeda A.J."/>
            <person name="Yan W."/>
            <person name="Fan B."/>
            <person name="Jiang Y."/>
            <person name="Adhikari A."/>
            <person name="Zheng C.-J."/>
            <person name="Schuster L."/>
            <person name="Cowan T.M."/>
            <person name="Smanski M.J."/>
            <person name="Chevrette M.G."/>
            <person name="De Carvalho L.P.S."/>
            <person name="Shen B."/>
        </authorList>
    </citation>
    <scope>NUCLEOTIDE SEQUENCE [LARGE SCALE GENOMIC DNA]</scope>
    <source>
        <strain evidence="3 4">NPDC077433</strain>
    </source>
</reference>
<gene>
    <name evidence="3" type="ORF">ACI2I3_06375</name>
</gene>
<keyword evidence="1" id="KW-0732">Signal</keyword>
<evidence type="ECO:0000313" key="3">
    <source>
        <dbReference type="EMBL" id="MFK4000959.1"/>
    </source>
</evidence>
<sequence>MKKLSTLSKPLVMALSMASISVATVAVSQAATSKAPSSELQAASQSKIDLEQALLLANKAVKGDIVSVEYDQEDRTVNGNYEIKIITNNNEQEVKVHANTGKVTKEEVERLVKEDLAEYKAMKQAKLTLTQAISKANQTLKGTVLEAEFETDFGKPVYKVEIGKDNQVYKIVVDSTTGNIIRSQARAADSDD</sequence>
<dbReference type="Proteomes" id="UP001620234">
    <property type="component" value="Unassembled WGS sequence"/>
</dbReference>
<evidence type="ECO:0000259" key="2">
    <source>
        <dbReference type="Pfam" id="PF03413"/>
    </source>
</evidence>
<feature type="signal peptide" evidence="1">
    <location>
        <begin position="1"/>
        <end position="25"/>
    </location>
</feature>
<evidence type="ECO:0000256" key="1">
    <source>
        <dbReference type="SAM" id="SignalP"/>
    </source>
</evidence>
<proteinExistence type="predicted"/>
<feature type="chain" id="PRO_5045263038" evidence="1">
    <location>
        <begin position="26"/>
        <end position="192"/>
    </location>
</feature>
<dbReference type="Pfam" id="PF03413">
    <property type="entry name" value="PepSY"/>
    <property type="match status" value="2"/>
</dbReference>
<comment type="caution">
    <text evidence="3">The sequence shown here is derived from an EMBL/GenBank/DDBJ whole genome shotgun (WGS) entry which is preliminary data.</text>
</comment>
<protein>
    <submittedName>
        <fullName evidence="3">PepSY domain-containing protein</fullName>
    </submittedName>
</protein>
<dbReference type="RefSeq" id="WP_230710307.1">
    <property type="nucleotide sequence ID" value="NZ_JBJDPD010000008.1"/>
</dbReference>
<keyword evidence="4" id="KW-1185">Reference proteome</keyword>
<name>A0ABW8L7S5_9GAMM</name>
<feature type="domain" description="PepSY" evidence="2">
    <location>
        <begin position="126"/>
        <end position="182"/>
    </location>
</feature>
<evidence type="ECO:0000313" key="4">
    <source>
        <dbReference type="Proteomes" id="UP001620234"/>
    </source>
</evidence>
<organism evidence="3 4">
    <name type="scientific">Psychrobacter namhaensis</name>
    <dbReference type="NCBI Taxonomy" id="292734"/>
    <lineage>
        <taxon>Bacteria</taxon>
        <taxon>Pseudomonadati</taxon>
        <taxon>Pseudomonadota</taxon>
        <taxon>Gammaproteobacteria</taxon>
        <taxon>Moraxellales</taxon>
        <taxon>Moraxellaceae</taxon>
        <taxon>Psychrobacter</taxon>
    </lineage>
</organism>
<accession>A0ABW8L7S5</accession>